<dbReference type="EC" id="2.7.13.3" evidence="2"/>
<keyword evidence="3" id="KW-0175">Coiled coil</keyword>
<feature type="coiled-coil region" evidence="3">
    <location>
        <begin position="59"/>
        <end position="96"/>
    </location>
</feature>
<keyword evidence="6" id="KW-1185">Reference proteome</keyword>
<dbReference type="PROSITE" id="PS50109">
    <property type="entry name" value="HIS_KIN"/>
    <property type="match status" value="1"/>
</dbReference>
<comment type="caution">
    <text evidence="5">The sequence shown here is derived from an EMBL/GenBank/DDBJ whole genome shotgun (WGS) entry which is preliminary data.</text>
</comment>
<dbReference type="Proteomes" id="UP000584642">
    <property type="component" value="Unassembled WGS sequence"/>
</dbReference>
<dbReference type="PANTHER" id="PTHR43065:SF47">
    <property type="match status" value="1"/>
</dbReference>
<dbReference type="InterPro" id="IPR005467">
    <property type="entry name" value="His_kinase_dom"/>
</dbReference>
<evidence type="ECO:0000313" key="5">
    <source>
        <dbReference type="EMBL" id="NYZ19219.1"/>
    </source>
</evidence>
<dbReference type="InterPro" id="IPR004358">
    <property type="entry name" value="Sig_transdc_His_kin-like_C"/>
</dbReference>
<dbReference type="GO" id="GO:0016301">
    <property type="term" value="F:kinase activity"/>
    <property type="evidence" value="ECO:0007669"/>
    <property type="project" value="UniProtKB-KW"/>
</dbReference>
<dbReference type="RefSeq" id="WP_180280990.1">
    <property type="nucleotide sequence ID" value="NZ_JABFDB010000002.1"/>
</dbReference>
<comment type="catalytic activity">
    <reaction evidence="1">
        <text>ATP + protein L-histidine = ADP + protein N-phospho-L-histidine.</text>
        <dbReference type="EC" id="2.7.13.3"/>
    </reaction>
</comment>
<dbReference type="SUPFAM" id="SSF55874">
    <property type="entry name" value="ATPase domain of HSP90 chaperone/DNA topoisomerase II/histidine kinase"/>
    <property type="match status" value="1"/>
</dbReference>
<proteinExistence type="predicted"/>
<dbReference type="Gene3D" id="1.10.287.130">
    <property type="match status" value="1"/>
</dbReference>
<organism evidence="5 6">
    <name type="scientific">Azospirillum oleiclasticum</name>
    <dbReference type="NCBI Taxonomy" id="2735135"/>
    <lineage>
        <taxon>Bacteria</taxon>
        <taxon>Pseudomonadati</taxon>
        <taxon>Pseudomonadota</taxon>
        <taxon>Alphaproteobacteria</taxon>
        <taxon>Rhodospirillales</taxon>
        <taxon>Azospirillaceae</taxon>
        <taxon>Azospirillum</taxon>
    </lineage>
</organism>
<dbReference type="InterPro" id="IPR036890">
    <property type="entry name" value="HATPase_C_sf"/>
</dbReference>
<dbReference type="SUPFAM" id="SSF47384">
    <property type="entry name" value="Homodimeric domain of signal transducing histidine kinase"/>
    <property type="match status" value="1"/>
</dbReference>
<dbReference type="InterPro" id="IPR036097">
    <property type="entry name" value="HisK_dim/P_sf"/>
</dbReference>
<sequence length="344" mass="37654">MTFTLFDNEERMAGRAEAALRDLDFGSDEARAAYSELLDAYRKSLREQRRMMRLGDRLQEQLSTVNQELVRRRAEAERALQQLRDAQDSLIQAEKLASLGGLVAGIAHEINTPIGITVTAASILADQVAGLRRQFQAGTLARSDFEEFMTTADEASRLVLSNANRAVMLIQSFKQVAVDQTTADRRVFELKPYLSEVLTSLSPRLRRAGHRVVVECDEGLEVDGYPGALFQVLTNLVMNALQHAFEAGKTGTIRIRARLFDADTVELRFTDDGNGIAAADQGRIFDPFFTTKRGAGGSGLGLHIVFNLIVGTLNGSIAVQSQPGEGTTFIIGFPRVAPARPVAV</sequence>
<keyword evidence="5" id="KW-0418">Kinase</keyword>
<evidence type="ECO:0000313" key="6">
    <source>
        <dbReference type="Proteomes" id="UP000584642"/>
    </source>
</evidence>
<dbReference type="Gene3D" id="3.30.565.10">
    <property type="entry name" value="Histidine kinase-like ATPase, C-terminal domain"/>
    <property type="match status" value="1"/>
</dbReference>
<dbReference type="PANTHER" id="PTHR43065">
    <property type="entry name" value="SENSOR HISTIDINE KINASE"/>
    <property type="match status" value="1"/>
</dbReference>
<reference evidence="5 6" key="1">
    <citation type="submission" date="2020-05" db="EMBL/GenBank/DDBJ databases">
        <title>Azospirillum oleiclasticum sp. nov, a nitrogen-fixing and heavy crude oil-emulsifying bacterium isolated from the crude oil of Yumen Oilfield.</title>
        <authorList>
            <person name="Wu D."/>
            <person name="Cai M."/>
            <person name="Zhang X."/>
        </authorList>
    </citation>
    <scope>NUCLEOTIDE SEQUENCE [LARGE SCALE GENOMIC DNA]</scope>
    <source>
        <strain evidence="5 6">ROY-1-1-2</strain>
    </source>
</reference>
<dbReference type="SMART" id="SM00387">
    <property type="entry name" value="HATPase_c"/>
    <property type="match status" value="1"/>
</dbReference>
<protein>
    <recommendedName>
        <fullName evidence="2">histidine kinase</fullName>
        <ecNumber evidence="2">2.7.13.3</ecNumber>
    </recommendedName>
</protein>
<evidence type="ECO:0000256" key="2">
    <source>
        <dbReference type="ARBA" id="ARBA00012438"/>
    </source>
</evidence>
<name>A0ABX2T8E1_9PROT</name>
<gene>
    <name evidence="5" type="ORF">HND93_05800</name>
</gene>
<dbReference type="InterPro" id="IPR003594">
    <property type="entry name" value="HATPase_dom"/>
</dbReference>
<dbReference type="EMBL" id="JABFDB010000002">
    <property type="protein sequence ID" value="NYZ19219.1"/>
    <property type="molecule type" value="Genomic_DNA"/>
</dbReference>
<dbReference type="Pfam" id="PF02518">
    <property type="entry name" value="HATPase_c"/>
    <property type="match status" value="1"/>
</dbReference>
<evidence type="ECO:0000256" key="3">
    <source>
        <dbReference type="SAM" id="Coils"/>
    </source>
</evidence>
<keyword evidence="5" id="KW-0808">Transferase</keyword>
<evidence type="ECO:0000259" key="4">
    <source>
        <dbReference type="PROSITE" id="PS50109"/>
    </source>
</evidence>
<evidence type="ECO:0000256" key="1">
    <source>
        <dbReference type="ARBA" id="ARBA00000085"/>
    </source>
</evidence>
<dbReference type="PRINTS" id="PR00344">
    <property type="entry name" value="BCTRLSENSOR"/>
</dbReference>
<feature type="domain" description="Histidine kinase" evidence="4">
    <location>
        <begin position="105"/>
        <end position="337"/>
    </location>
</feature>
<accession>A0ABX2T8E1</accession>